<protein>
    <submittedName>
        <fullName evidence="5">Glycine-rich rna binding</fullName>
    </submittedName>
</protein>
<evidence type="ECO:0000313" key="6">
    <source>
        <dbReference type="Proteomes" id="UP000613580"/>
    </source>
</evidence>
<accession>A0A8H6SLX1</accession>
<dbReference type="Pfam" id="PF00076">
    <property type="entry name" value="RRM_1"/>
    <property type="match status" value="1"/>
</dbReference>
<dbReference type="EMBL" id="JACAZE010000013">
    <property type="protein sequence ID" value="KAF7300672.1"/>
    <property type="molecule type" value="Genomic_DNA"/>
</dbReference>
<dbReference type="InterPro" id="IPR000504">
    <property type="entry name" value="RRM_dom"/>
</dbReference>
<dbReference type="Proteomes" id="UP000613580">
    <property type="component" value="Unassembled WGS sequence"/>
</dbReference>
<evidence type="ECO:0000313" key="5">
    <source>
        <dbReference type="EMBL" id="KAF7300672.1"/>
    </source>
</evidence>
<feature type="compositionally biased region" description="Gly residues" evidence="3">
    <location>
        <begin position="89"/>
        <end position="102"/>
    </location>
</feature>
<dbReference type="GO" id="GO:0003723">
    <property type="term" value="F:RNA binding"/>
    <property type="evidence" value="ECO:0007669"/>
    <property type="project" value="UniProtKB-UniRule"/>
</dbReference>
<sequence length="102" mass="10823">MLSSSKLLVQNLSLDTTDELLKQTFEAFGQVIDSIHMRDRETGRARGFGFVTMSTLAEAESAIAGLNEQELDGHRLRVKSACSVSETEGAGGGYGGAQQGGE</sequence>
<reference evidence="5" key="1">
    <citation type="submission" date="2020-05" db="EMBL/GenBank/DDBJ databases">
        <title>Mycena genomes resolve the evolution of fungal bioluminescence.</title>
        <authorList>
            <person name="Tsai I.J."/>
        </authorList>
    </citation>
    <scope>NUCLEOTIDE SEQUENCE</scope>
    <source>
        <strain evidence="5">110903Hualien_Pintung</strain>
    </source>
</reference>
<keyword evidence="6" id="KW-1185">Reference proteome</keyword>
<dbReference type="AlphaFoldDB" id="A0A8H6SLX1"/>
<feature type="region of interest" description="Disordered" evidence="3">
    <location>
        <begin position="83"/>
        <end position="102"/>
    </location>
</feature>
<dbReference type="OrthoDB" id="439808at2759"/>
<organism evidence="5 6">
    <name type="scientific">Mycena chlorophos</name>
    <name type="common">Agaric fungus</name>
    <name type="synonym">Agaricus chlorophos</name>
    <dbReference type="NCBI Taxonomy" id="658473"/>
    <lineage>
        <taxon>Eukaryota</taxon>
        <taxon>Fungi</taxon>
        <taxon>Dikarya</taxon>
        <taxon>Basidiomycota</taxon>
        <taxon>Agaricomycotina</taxon>
        <taxon>Agaricomycetes</taxon>
        <taxon>Agaricomycetidae</taxon>
        <taxon>Agaricales</taxon>
        <taxon>Marasmiineae</taxon>
        <taxon>Mycenaceae</taxon>
        <taxon>Mycena</taxon>
    </lineage>
</organism>
<dbReference type="SMART" id="SM00360">
    <property type="entry name" value="RRM"/>
    <property type="match status" value="1"/>
</dbReference>
<proteinExistence type="predicted"/>
<name>A0A8H6SLX1_MYCCL</name>
<dbReference type="PANTHER" id="PTHR48027">
    <property type="entry name" value="HETEROGENEOUS NUCLEAR RIBONUCLEOPROTEIN 87F-RELATED"/>
    <property type="match status" value="1"/>
</dbReference>
<dbReference type="InterPro" id="IPR035979">
    <property type="entry name" value="RBD_domain_sf"/>
</dbReference>
<feature type="domain" description="RRM" evidence="4">
    <location>
        <begin position="5"/>
        <end position="83"/>
    </location>
</feature>
<dbReference type="SUPFAM" id="SSF54928">
    <property type="entry name" value="RNA-binding domain, RBD"/>
    <property type="match status" value="1"/>
</dbReference>
<gene>
    <name evidence="5" type="ORF">HMN09_00952700</name>
</gene>
<evidence type="ECO:0000259" key="4">
    <source>
        <dbReference type="PROSITE" id="PS50102"/>
    </source>
</evidence>
<keyword evidence="1 2" id="KW-0694">RNA-binding</keyword>
<evidence type="ECO:0000256" key="1">
    <source>
        <dbReference type="ARBA" id="ARBA00022884"/>
    </source>
</evidence>
<evidence type="ECO:0000256" key="2">
    <source>
        <dbReference type="PROSITE-ProRule" id="PRU00176"/>
    </source>
</evidence>
<dbReference type="PROSITE" id="PS50102">
    <property type="entry name" value="RRM"/>
    <property type="match status" value="1"/>
</dbReference>
<evidence type="ECO:0000256" key="3">
    <source>
        <dbReference type="SAM" id="MobiDB-lite"/>
    </source>
</evidence>
<dbReference type="Gene3D" id="3.30.70.330">
    <property type="match status" value="1"/>
</dbReference>
<dbReference type="InterPro" id="IPR052462">
    <property type="entry name" value="SLIRP/GR-RBP-like"/>
</dbReference>
<dbReference type="InterPro" id="IPR012677">
    <property type="entry name" value="Nucleotide-bd_a/b_plait_sf"/>
</dbReference>
<comment type="caution">
    <text evidence="5">The sequence shown here is derived from an EMBL/GenBank/DDBJ whole genome shotgun (WGS) entry which is preliminary data.</text>
</comment>